<organism evidence="5 6">
    <name type="scientific">Aeromonas bivalvium</name>
    <dbReference type="NCBI Taxonomy" id="440079"/>
    <lineage>
        <taxon>Bacteria</taxon>
        <taxon>Pseudomonadati</taxon>
        <taxon>Pseudomonadota</taxon>
        <taxon>Gammaproteobacteria</taxon>
        <taxon>Aeromonadales</taxon>
        <taxon>Aeromonadaceae</taxon>
        <taxon>Aeromonas</taxon>
    </lineage>
</organism>
<dbReference type="PROSITE" id="PS50887">
    <property type="entry name" value="GGDEF"/>
    <property type="match status" value="1"/>
</dbReference>
<accession>A0ABW9GMK9</accession>
<dbReference type="GO" id="GO:0052621">
    <property type="term" value="F:diguanylate cyclase activity"/>
    <property type="evidence" value="ECO:0007669"/>
    <property type="project" value="UniProtKB-EC"/>
</dbReference>
<dbReference type="Gene3D" id="3.30.70.270">
    <property type="match status" value="1"/>
</dbReference>
<dbReference type="CDD" id="cd06225">
    <property type="entry name" value="HAMP"/>
    <property type="match status" value="1"/>
</dbReference>
<keyword evidence="5" id="KW-0808">Transferase</keyword>
<dbReference type="Pfam" id="PF17152">
    <property type="entry name" value="CHASE8"/>
    <property type="match status" value="1"/>
</dbReference>
<dbReference type="InterPro" id="IPR000160">
    <property type="entry name" value="GGDEF_dom"/>
</dbReference>
<keyword evidence="2" id="KW-0812">Transmembrane</keyword>
<dbReference type="GeneID" id="97218949"/>
<dbReference type="SUPFAM" id="SSF55073">
    <property type="entry name" value="Nucleotide cyclase"/>
    <property type="match status" value="1"/>
</dbReference>
<evidence type="ECO:0000313" key="6">
    <source>
        <dbReference type="Proteomes" id="UP001630969"/>
    </source>
</evidence>
<evidence type="ECO:0000259" key="3">
    <source>
        <dbReference type="PROSITE" id="PS50885"/>
    </source>
</evidence>
<dbReference type="InterPro" id="IPR043128">
    <property type="entry name" value="Rev_trsase/Diguanyl_cyclase"/>
</dbReference>
<reference evidence="5 6" key="1">
    <citation type="submission" date="2024-09" db="EMBL/GenBank/DDBJ databases">
        <title>Aeromonas strains Genome sequencing and assembly.</title>
        <authorList>
            <person name="Hu X."/>
            <person name="Tang B."/>
        </authorList>
    </citation>
    <scope>NUCLEOTIDE SEQUENCE [LARGE SCALE GENOMIC DNA]</scope>
    <source>
        <strain evidence="5 6">NB23SCDHY001</strain>
    </source>
</reference>
<dbReference type="EC" id="2.7.7.65" evidence="5"/>
<keyword evidence="5" id="KW-0548">Nucleotidyltransferase</keyword>
<dbReference type="SMART" id="SM00267">
    <property type="entry name" value="GGDEF"/>
    <property type="match status" value="1"/>
</dbReference>
<dbReference type="InterPro" id="IPR003660">
    <property type="entry name" value="HAMP_dom"/>
</dbReference>
<keyword evidence="6" id="KW-1185">Reference proteome</keyword>
<feature type="domain" description="GGDEF" evidence="4">
    <location>
        <begin position="279"/>
        <end position="413"/>
    </location>
</feature>
<dbReference type="Pfam" id="PF00672">
    <property type="entry name" value="HAMP"/>
    <property type="match status" value="1"/>
</dbReference>
<feature type="compositionally biased region" description="Basic residues" evidence="1">
    <location>
        <begin position="404"/>
        <end position="413"/>
    </location>
</feature>
<dbReference type="SMART" id="SM00304">
    <property type="entry name" value="HAMP"/>
    <property type="match status" value="1"/>
</dbReference>
<dbReference type="PANTHER" id="PTHR46663:SF2">
    <property type="entry name" value="GGDEF DOMAIN-CONTAINING PROTEIN"/>
    <property type="match status" value="1"/>
</dbReference>
<name>A0ABW9GMK9_9GAMM</name>
<evidence type="ECO:0000256" key="2">
    <source>
        <dbReference type="SAM" id="Phobius"/>
    </source>
</evidence>
<dbReference type="InterPro" id="IPR029787">
    <property type="entry name" value="Nucleotide_cyclase"/>
</dbReference>
<feature type="transmembrane region" description="Helical" evidence="2">
    <location>
        <begin position="21"/>
        <end position="45"/>
    </location>
</feature>
<dbReference type="InterPro" id="IPR033417">
    <property type="entry name" value="CHASE8"/>
</dbReference>
<protein>
    <submittedName>
        <fullName evidence="5">Diguanylate cyclase domain-containing protein</fullName>
        <ecNumber evidence="5">2.7.7.65</ecNumber>
    </submittedName>
</protein>
<evidence type="ECO:0000256" key="1">
    <source>
        <dbReference type="SAM" id="MobiDB-lite"/>
    </source>
</evidence>
<dbReference type="RefSeq" id="WP_408787869.1">
    <property type="nucleotide sequence ID" value="NZ_JBGXBU010000001.1"/>
</dbReference>
<evidence type="ECO:0000313" key="5">
    <source>
        <dbReference type="EMBL" id="MFM4891764.1"/>
    </source>
</evidence>
<dbReference type="PROSITE" id="PS50885">
    <property type="entry name" value="HAMP"/>
    <property type="match status" value="1"/>
</dbReference>
<dbReference type="InterPro" id="IPR052163">
    <property type="entry name" value="DGC-Regulatory_Protein"/>
</dbReference>
<keyword evidence="2" id="KW-1133">Transmembrane helix</keyword>
<evidence type="ECO:0000259" key="4">
    <source>
        <dbReference type="PROSITE" id="PS50887"/>
    </source>
</evidence>
<dbReference type="EMBL" id="JBGXBU010000001">
    <property type="protein sequence ID" value="MFM4891764.1"/>
    <property type="molecule type" value="Genomic_DNA"/>
</dbReference>
<dbReference type="PANTHER" id="PTHR46663">
    <property type="entry name" value="DIGUANYLATE CYCLASE DGCT-RELATED"/>
    <property type="match status" value="1"/>
</dbReference>
<dbReference type="Pfam" id="PF00990">
    <property type="entry name" value="GGDEF"/>
    <property type="match status" value="1"/>
</dbReference>
<sequence length="423" mass="46856">MIAFFRLGKQRLSLRQSLDRTHLMVSLTGVCLVGGLLTCVALLSLRFYTDHNLDLVARAISYTTEAAVVFEDGEAAREALQNIASREDVAEVSIVLSSGEVLATWTRHASQPWFALERQLAELVLPGPIILPMAHNGREIATIKLVGHGQYLLSFLVQVLAAMLICMLLSTLGALYIARLMQRSITSPLRSLARVAHGVSRERSLALRVPAASITELDTLGQDFNSLLDELEAWQAHQQRENASLLHQATHDKLTELPNRALFEARLQQAVLAGLRHDERFALLYLDCDNFKPINDTLGHGAGDEVLVAIARRVQHQLRPQDLVARLGGDEFVVLLSAISADQEVSDIMMRIRQAMVEPVALSDGHRLDCTLSIGAAYFPADGQTAEALLQHADHAMYLAKRQDKARRARQQKVHTPTKEKKQ</sequence>
<dbReference type="Proteomes" id="UP001630969">
    <property type="component" value="Unassembled WGS sequence"/>
</dbReference>
<feature type="region of interest" description="Disordered" evidence="1">
    <location>
        <begin position="401"/>
        <end position="423"/>
    </location>
</feature>
<feature type="domain" description="HAMP" evidence="3">
    <location>
        <begin position="183"/>
        <end position="236"/>
    </location>
</feature>
<proteinExistence type="predicted"/>
<keyword evidence="2" id="KW-0472">Membrane</keyword>
<dbReference type="NCBIfam" id="TIGR00254">
    <property type="entry name" value="GGDEF"/>
    <property type="match status" value="1"/>
</dbReference>
<gene>
    <name evidence="5" type="ORF">ACEUDJ_02580</name>
</gene>
<dbReference type="CDD" id="cd01949">
    <property type="entry name" value="GGDEF"/>
    <property type="match status" value="1"/>
</dbReference>
<feature type="transmembrane region" description="Helical" evidence="2">
    <location>
        <begin position="155"/>
        <end position="178"/>
    </location>
</feature>
<dbReference type="Gene3D" id="6.10.340.10">
    <property type="match status" value="1"/>
</dbReference>
<comment type="caution">
    <text evidence="5">The sequence shown here is derived from an EMBL/GenBank/DDBJ whole genome shotgun (WGS) entry which is preliminary data.</text>
</comment>